<sequence length="136" mass="15768">MVSLSSAKMAQEDCMQGTLITHSQNLPESISPDLVIMRPFDENYFDLFQKDPHPPPKKDALTELTMWGETLSCMKVTADIMFLSCKAHRTCSCKRYIVLQSFCKFSTQMQLHFLKRKKGRKRCDETPPNCLTRRMQ</sequence>
<name>A0A4Y2GGB7_ARAVE</name>
<comment type="caution">
    <text evidence="1">The sequence shown here is derived from an EMBL/GenBank/DDBJ whole genome shotgun (WGS) entry which is preliminary data.</text>
</comment>
<gene>
    <name evidence="1" type="ORF">AVEN_109816_1</name>
</gene>
<evidence type="ECO:0000313" key="1">
    <source>
        <dbReference type="EMBL" id="GBM51769.1"/>
    </source>
</evidence>
<evidence type="ECO:0000313" key="2">
    <source>
        <dbReference type="Proteomes" id="UP000499080"/>
    </source>
</evidence>
<dbReference type="Proteomes" id="UP000499080">
    <property type="component" value="Unassembled WGS sequence"/>
</dbReference>
<accession>A0A4Y2GGB7</accession>
<dbReference type="EMBL" id="BGPR01001349">
    <property type="protein sequence ID" value="GBM51769.1"/>
    <property type="molecule type" value="Genomic_DNA"/>
</dbReference>
<reference evidence="1 2" key="1">
    <citation type="journal article" date="2019" name="Sci. Rep.">
        <title>Orb-weaving spider Araneus ventricosus genome elucidates the spidroin gene catalogue.</title>
        <authorList>
            <person name="Kono N."/>
            <person name="Nakamura H."/>
            <person name="Ohtoshi R."/>
            <person name="Moran D.A.P."/>
            <person name="Shinohara A."/>
            <person name="Yoshida Y."/>
            <person name="Fujiwara M."/>
            <person name="Mori M."/>
            <person name="Tomita M."/>
            <person name="Arakawa K."/>
        </authorList>
    </citation>
    <scope>NUCLEOTIDE SEQUENCE [LARGE SCALE GENOMIC DNA]</scope>
</reference>
<dbReference type="AlphaFoldDB" id="A0A4Y2GGB7"/>
<protein>
    <submittedName>
        <fullName evidence="1">Uncharacterized protein</fullName>
    </submittedName>
</protein>
<organism evidence="1 2">
    <name type="scientific">Araneus ventricosus</name>
    <name type="common">Orbweaver spider</name>
    <name type="synonym">Epeira ventricosa</name>
    <dbReference type="NCBI Taxonomy" id="182803"/>
    <lineage>
        <taxon>Eukaryota</taxon>
        <taxon>Metazoa</taxon>
        <taxon>Ecdysozoa</taxon>
        <taxon>Arthropoda</taxon>
        <taxon>Chelicerata</taxon>
        <taxon>Arachnida</taxon>
        <taxon>Araneae</taxon>
        <taxon>Araneomorphae</taxon>
        <taxon>Entelegynae</taxon>
        <taxon>Araneoidea</taxon>
        <taxon>Araneidae</taxon>
        <taxon>Araneus</taxon>
    </lineage>
</organism>
<keyword evidence="2" id="KW-1185">Reference proteome</keyword>
<proteinExistence type="predicted"/>